<evidence type="ECO:0000259" key="9">
    <source>
        <dbReference type="PROSITE" id="PS51212"/>
    </source>
</evidence>
<dbReference type="Pfam" id="PF01822">
    <property type="entry name" value="WSC"/>
    <property type="match status" value="3"/>
</dbReference>
<keyword evidence="4" id="KW-1133">Transmembrane helix</keyword>
<comment type="caution">
    <text evidence="10">The sequence shown here is derived from an EMBL/GenBank/DDBJ whole genome shotgun (WGS) entry which is preliminary data.</text>
</comment>
<name>A0A9P4SIF0_9PEZI</name>
<feature type="domain" description="WSC" evidence="9">
    <location>
        <begin position="1064"/>
        <end position="1162"/>
    </location>
</feature>
<reference evidence="10" key="1">
    <citation type="journal article" date="2020" name="Stud. Mycol.">
        <title>101 Dothideomycetes genomes: a test case for predicting lifestyles and emergence of pathogens.</title>
        <authorList>
            <person name="Haridas S."/>
            <person name="Albert R."/>
            <person name="Binder M."/>
            <person name="Bloem J."/>
            <person name="Labutti K."/>
            <person name="Salamov A."/>
            <person name="Andreopoulos B."/>
            <person name="Baker S."/>
            <person name="Barry K."/>
            <person name="Bills G."/>
            <person name="Bluhm B."/>
            <person name="Cannon C."/>
            <person name="Castanera R."/>
            <person name="Culley D."/>
            <person name="Daum C."/>
            <person name="Ezra D."/>
            <person name="Gonzalez J."/>
            <person name="Henrissat B."/>
            <person name="Kuo A."/>
            <person name="Liang C."/>
            <person name="Lipzen A."/>
            <person name="Lutzoni F."/>
            <person name="Magnuson J."/>
            <person name="Mondo S."/>
            <person name="Nolan M."/>
            <person name="Ohm R."/>
            <person name="Pangilinan J."/>
            <person name="Park H.-J."/>
            <person name="Ramirez L."/>
            <person name="Alfaro M."/>
            <person name="Sun H."/>
            <person name="Tritt A."/>
            <person name="Yoshinaga Y."/>
            <person name="Zwiers L.-H."/>
            <person name="Turgeon B."/>
            <person name="Goodwin S."/>
            <person name="Spatafora J."/>
            <person name="Crous P."/>
            <person name="Grigoriev I."/>
        </authorList>
    </citation>
    <scope>NUCLEOTIDE SEQUENCE</scope>
    <source>
        <strain evidence="10">CBS 101060</strain>
    </source>
</reference>
<evidence type="ECO:0000256" key="1">
    <source>
        <dbReference type="ARBA" id="ARBA00004167"/>
    </source>
</evidence>
<dbReference type="InterPro" id="IPR051836">
    <property type="entry name" value="Kremen_rcpt"/>
</dbReference>
<evidence type="ECO:0000313" key="10">
    <source>
        <dbReference type="EMBL" id="KAF2842163.1"/>
    </source>
</evidence>
<evidence type="ECO:0000256" key="4">
    <source>
        <dbReference type="ARBA" id="ARBA00022989"/>
    </source>
</evidence>
<comment type="subcellular location">
    <subcellularLocation>
        <location evidence="1">Membrane</location>
        <topology evidence="1">Single-pass membrane protein</topology>
    </subcellularLocation>
</comment>
<evidence type="ECO:0000256" key="3">
    <source>
        <dbReference type="ARBA" id="ARBA00022729"/>
    </source>
</evidence>
<keyword evidence="5" id="KW-0472">Membrane</keyword>
<dbReference type="OrthoDB" id="5985073at2759"/>
<dbReference type="InterPro" id="IPR015943">
    <property type="entry name" value="WD40/YVTN_repeat-like_dom_sf"/>
</dbReference>
<keyword evidence="3 8" id="KW-0732">Signal</keyword>
<keyword evidence="11" id="KW-1185">Reference proteome</keyword>
<evidence type="ECO:0000256" key="5">
    <source>
        <dbReference type="ARBA" id="ARBA00023136"/>
    </source>
</evidence>
<feature type="region of interest" description="Disordered" evidence="7">
    <location>
        <begin position="1194"/>
        <end position="1252"/>
    </location>
</feature>
<evidence type="ECO:0000313" key="11">
    <source>
        <dbReference type="Proteomes" id="UP000799429"/>
    </source>
</evidence>
<feature type="compositionally biased region" description="Low complexity" evidence="7">
    <location>
        <begin position="1194"/>
        <end position="1250"/>
    </location>
</feature>
<proteinExistence type="predicted"/>
<feature type="chain" id="PRO_5040438634" evidence="8">
    <location>
        <begin position="22"/>
        <end position="1380"/>
    </location>
</feature>
<protein>
    <submittedName>
        <fullName evidence="10">WSC-domain-containing protein</fullName>
    </submittedName>
</protein>
<evidence type="ECO:0000256" key="2">
    <source>
        <dbReference type="ARBA" id="ARBA00022692"/>
    </source>
</evidence>
<dbReference type="PANTHER" id="PTHR24269">
    <property type="entry name" value="KREMEN PROTEIN"/>
    <property type="match status" value="1"/>
</dbReference>
<keyword evidence="2" id="KW-0812">Transmembrane</keyword>
<accession>A0A9P4SIF0</accession>
<dbReference type="Proteomes" id="UP000799429">
    <property type="component" value="Unassembled WGS sequence"/>
</dbReference>
<dbReference type="InterPro" id="IPR002889">
    <property type="entry name" value="WSC_carb-bd"/>
</dbReference>
<gene>
    <name evidence="10" type="ORF">M501DRAFT_988424</name>
</gene>
<feature type="domain" description="WSC" evidence="9">
    <location>
        <begin position="1259"/>
        <end position="1359"/>
    </location>
</feature>
<dbReference type="PANTHER" id="PTHR24269:SF25">
    <property type="entry name" value="WSC DOMAIN-CONTAINING PROTEIN"/>
    <property type="match status" value="1"/>
</dbReference>
<evidence type="ECO:0000256" key="6">
    <source>
        <dbReference type="ARBA" id="ARBA00023180"/>
    </source>
</evidence>
<dbReference type="Gene3D" id="2.130.10.10">
    <property type="entry name" value="YVTN repeat-like/Quinoprotein amine dehydrogenase"/>
    <property type="match status" value="1"/>
</dbReference>
<sequence length="1380" mass="147016">MHISYLYPAVLLQLLVTLITAIAPSDSYRDADLGQSSYLGGDHNMDPSVVDSPQFGQLWKVAMNPKEKFYAKPLVYTPPSTGVQLVFVASSQNWIRTLNAKTGAIIKTRQLGNPFLQTEMPGCGDIPDTIGITGTPIIDPATDIAYFYVKTYIPNYRVPGTNGLFNGVYYFYAVDIKTLENIPGYPILVDGVVADNDKRKYFVGGTILQRPSLVQVGNRIYTGFGGHCDRFNYTGHIVGVDINAKKVVANWVVEAGPGSPASTDYMYGAGGGGGVWQGGIPLAVDGNRLMFVTGNGAGHENLGSPASGQSGCQTLGEAAITLEIQSDGKLEVRDYFQPYDYINMDGGDQDFGSGGISLLDPTVFKGTGVRRMALTSGKNGKIYVLNADNLGGYKQGPGGTDLVLQTIVTNQAVFGGSGSYPLEGGYFYSTPVGLPTSAYKLGHDGSGKPQFTLAGVSPERSAGRVGVGVPTITTYKGRAGTGILWLTDPDGGLRAWYAVPGPDQKLKPIKLPQVKGANKFQRPVFGDTRLYVTDNEGSLYCLGSPVNLPLNCTSVDFGDVPLGSSKTMNVSCKAIINISSVNGMTTGDPTFVVKNSSLPQGAVPQGTVFTFPVTWDLTNTTVRNDANASYGTTLPGVKSTPLTLLTTNAVAGYATVFPLSLTGNQVSQSAYLSLTPITVDFGGIVIGDEGEAETNSLTFTISNLGRAPMTVLGYAYTDDETDEPDADFTNSTMTDGVWDLGEGFSSENLPELGTILQAGESRSVLATFEAVEGTGEYLAYFFIYTDGGNAFTILEGSASTSPIASLQVGTEEGGWQPESDITIRFGPANQGQEFRRKVRLCNKGGSTLLITKSKPPVGIIRSEYPTIDLHEGQSIPVSGCGNATVIFKPPYGPLNQNDRPVDDTWTLNTDDLNFGVHQILMTGTVKSRIGGPTYPNGTARYQYLGCYQEGGPTRLLPVAGYPSGANDNAKCINACFAKGYAFAGTEYRKECWCGNGQPPAGLYHPEAQGRCNYECTSDATQPCGGDNGHISVYYDSTKFVANASTYDPKAPGQTGPETVQEIGDYKYVGCYSEVPGQRALTGKTVTVPANMNSIGYCMAGCTGFKYFGVEYKNECYCGNTIYQSATYVPGDDPDSTGCNAICAGNQTQYCGGGWKQNIYQLKSTLPSTSSSISSASSTLSSSSFSSSLGSSSITTPSLSSSIPPTLSSTTTTSLPTSTSTQTTSSPLTTMTTLSTSTSASTSTSTTPTSTRVHVPRMSPWTRIGCYAEISRSVRALNSTATNTDLMSVEYCANFCAAYAYMGMQYARECYCGNGINPQSKELTALEGNPPEVGGCNMPCKGNTRQFCGAGYRIEMYKKDEVVTQRRRSWWKDERGEWVRG</sequence>
<dbReference type="EMBL" id="MU006090">
    <property type="protein sequence ID" value="KAF2842163.1"/>
    <property type="molecule type" value="Genomic_DNA"/>
</dbReference>
<organism evidence="10 11">
    <name type="scientific">Patellaria atrata CBS 101060</name>
    <dbReference type="NCBI Taxonomy" id="1346257"/>
    <lineage>
        <taxon>Eukaryota</taxon>
        <taxon>Fungi</taxon>
        <taxon>Dikarya</taxon>
        <taxon>Ascomycota</taxon>
        <taxon>Pezizomycotina</taxon>
        <taxon>Dothideomycetes</taxon>
        <taxon>Dothideomycetes incertae sedis</taxon>
        <taxon>Patellariales</taxon>
        <taxon>Patellariaceae</taxon>
        <taxon>Patellaria</taxon>
    </lineage>
</organism>
<evidence type="ECO:0000256" key="7">
    <source>
        <dbReference type="SAM" id="MobiDB-lite"/>
    </source>
</evidence>
<dbReference type="SMART" id="SM00321">
    <property type="entry name" value="WSC"/>
    <property type="match status" value="3"/>
</dbReference>
<feature type="signal peptide" evidence="8">
    <location>
        <begin position="1"/>
        <end position="21"/>
    </location>
</feature>
<feature type="domain" description="WSC" evidence="9">
    <location>
        <begin position="940"/>
        <end position="1035"/>
    </location>
</feature>
<dbReference type="GO" id="GO:0005886">
    <property type="term" value="C:plasma membrane"/>
    <property type="evidence" value="ECO:0007669"/>
    <property type="project" value="TreeGrafter"/>
</dbReference>
<evidence type="ECO:0000256" key="8">
    <source>
        <dbReference type="SAM" id="SignalP"/>
    </source>
</evidence>
<dbReference type="PROSITE" id="PS51212">
    <property type="entry name" value="WSC"/>
    <property type="match status" value="3"/>
</dbReference>
<keyword evidence="6" id="KW-0325">Glycoprotein</keyword>